<gene>
    <name evidence="4" type="ORF">E1161_20640</name>
</gene>
<keyword evidence="5" id="KW-1185">Reference proteome</keyword>
<keyword evidence="2" id="KW-1133">Transmembrane helix</keyword>
<feature type="region of interest" description="Disordered" evidence="1">
    <location>
        <begin position="94"/>
        <end position="125"/>
    </location>
</feature>
<dbReference type="SMART" id="SM00894">
    <property type="entry name" value="Excalibur"/>
    <property type="match status" value="1"/>
</dbReference>
<feature type="transmembrane region" description="Helical" evidence="2">
    <location>
        <begin position="69"/>
        <end position="87"/>
    </location>
</feature>
<dbReference type="InterPro" id="IPR016071">
    <property type="entry name" value="Staphylococal_nuclease_OB-fold"/>
</dbReference>
<dbReference type="PROSITE" id="PS50830">
    <property type="entry name" value="TNASE_3"/>
    <property type="match status" value="1"/>
</dbReference>
<proteinExistence type="predicted"/>
<feature type="domain" description="TNase-like" evidence="3">
    <location>
        <begin position="124"/>
        <end position="253"/>
    </location>
</feature>
<reference evidence="4 5" key="1">
    <citation type="submission" date="2019-03" db="EMBL/GenBank/DDBJ databases">
        <title>Draft genome sequences of novel Actinobacteria.</title>
        <authorList>
            <person name="Sahin N."/>
            <person name="Ay H."/>
            <person name="Saygin H."/>
        </authorList>
    </citation>
    <scope>NUCLEOTIDE SEQUENCE [LARGE SCALE GENOMIC DNA]</scope>
    <source>
        <strain evidence="4 5">16K404</strain>
    </source>
</reference>
<dbReference type="Gene3D" id="2.40.50.90">
    <property type="match status" value="1"/>
</dbReference>
<feature type="region of interest" description="Disordered" evidence="1">
    <location>
        <begin position="289"/>
        <end position="310"/>
    </location>
</feature>
<sequence>MVFGIVHLVGMVATVVMSVLLWRQRARQGRAWPWLMAGLVASALWPVTLWPAVAAYWHRKGESAKAPLIAGACALGAVIALLVVGGLSGPEQRAQPAGPQVLREPSSPPPSVIAPEPVLAPPPQRDRALVRDVLDDDRVLIQVPGQEPQVVRIAGVQAPAAGECWSFEARAFAEGALRDATVQVTFGVGWSSGRSPEPEVSLVLPGGAEYSSLALQQGAARLHPQAFLAEGLTSELTQAQATAKTAGRGLWGQQCSAAQAAPVPPQNEEALPAYYANCEQARAAGAAPLRRGDTGYSSTLDSDGDGIACG</sequence>
<dbReference type="InterPro" id="IPR008613">
    <property type="entry name" value="Excalibur_Ca-bd_domain"/>
</dbReference>
<keyword evidence="2" id="KW-0472">Membrane</keyword>
<name>A0A4R4UDW3_9PSEU</name>
<dbReference type="SUPFAM" id="SSF50199">
    <property type="entry name" value="Staphylococcal nuclease"/>
    <property type="match status" value="1"/>
</dbReference>
<feature type="transmembrane region" description="Helical" evidence="2">
    <location>
        <begin position="6"/>
        <end position="22"/>
    </location>
</feature>
<dbReference type="OrthoDB" id="4337778at2"/>
<keyword evidence="2" id="KW-0812">Transmembrane</keyword>
<organism evidence="4 5">
    <name type="scientific">Saccharopolyspora aridisoli</name>
    <dbReference type="NCBI Taxonomy" id="2530385"/>
    <lineage>
        <taxon>Bacteria</taxon>
        <taxon>Bacillati</taxon>
        <taxon>Actinomycetota</taxon>
        <taxon>Actinomycetes</taxon>
        <taxon>Pseudonocardiales</taxon>
        <taxon>Pseudonocardiaceae</taxon>
        <taxon>Saccharopolyspora</taxon>
    </lineage>
</organism>
<feature type="transmembrane region" description="Helical" evidence="2">
    <location>
        <begin position="34"/>
        <end position="57"/>
    </location>
</feature>
<dbReference type="Proteomes" id="UP000294744">
    <property type="component" value="Unassembled WGS sequence"/>
</dbReference>
<evidence type="ECO:0000256" key="2">
    <source>
        <dbReference type="SAM" id="Phobius"/>
    </source>
</evidence>
<accession>A0A4R4UDW3</accession>
<dbReference type="RefSeq" id="WP_132625796.1">
    <property type="nucleotide sequence ID" value="NZ_SMKV01000030.1"/>
</dbReference>
<protein>
    <recommendedName>
        <fullName evidence="3">TNase-like domain-containing protein</fullName>
    </recommendedName>
</protein>
<evidence type="ECO:0000259" key="3">
    <source>
        <dbReference type="PROSITE" id="PS50830"/>
    </source>
</evidence>
<dbReference type="EMBL" id="SMKV01000030">
    <property type="protein sequence ID" value="TDC89761.1"/>
    <property type="molecule type" value="Genomic_DNA"/>
</dbReference>
<dbReference type="Pfam" id="PF05901">
    <property type="entry name" value="Excalibur"/>
    <property type="match status" value="1"/>
</dbReference>
<dbReference type="InterPro" id="IPR035437">
    <property type="entry name" value="SNase_OB-fold_sf"/>
</dbReference>
<evidence type="ECO:0000256" key="1">
    <source>
        <dbReference type="SAM" id="MobiDB-lite"/>
    </source>
</evidence>
<comment type="caution">
    <text evidence="4">The sequence shown here is derived from an EMBL/GenBank/DDBJ whole genome shotgun (WGS) entry which is preliminary data.</text>
</comment>
<dbReference type="SMART" id="SM00318">
    <property type="entry name" value="SNc"/>
    <property type="match status" value="1"/>
</dbReference>
<feature type="compositionally biased region" description="Pro residues" evidence="1">
    <location>
        <begin position="106"/>
        <end position="123"/>
    </location>
</feature>
<evidence type="ECO:0000313" key="5">
    <source>
        <dbReference type="Proteomes" id="UP000294744"/>
    </source>
</evidence>
<evidence type="ECO:0000313" key="4">
    <source>
        <dbReference type="EMBL" id="TDC89761.1"/>
    </source>
</evidence>
<dbReference type="AlphaFoldDB" id="A0A4R4UDW3"/>